<evidence type="ECO:0000313" key="3">
    <source>
        <dbReference type="Proteomes" id="UP001558652"/>
    </source>
</evidence>
<organism evidence="2 3">
    <name type="scientific">Ranatra chinensis</name>
    <dbReference type="NCBI Taxonomy" id="642074"/>
    <lineage>
        <taxon>Eukaryota</taxon>
        <taxon>Metazoa</taxon>
        <taxon>Ecdysozoa</taxon>
        <taxon>Arthropoda</taxon>
        <taxon>Hexapoda</taxon>
        <taxon>Insecta</taxon>
        <taxon>Pterygota</taxon>
        <taxon>Neoptera</taxon>
        <taxon>Paraneoptera</taxon>
        <taxon>Hemiptera</taxon>
        <taxon>Heteroptera</taxon>
        <taxon>Panheteroptera</taxon>
        <taxon>Nepomorpha</taxon>
        <taxon>Nepidae</taxon>
        <taxon>Ranatrinae</taxon>
        <taxon>Ranatra</taxon>
    </lineage>
</organism>
<dbReference type="InterPro" id="IPR016024">
    <property type="entry name" value="ARM-type_fold"/>
</dbReference>
<dbReference type="Gene3D" id="1.25.10.10">
    <property type="entry name" value="Leucine-rich Repeat Variant"/>
    <property type="match status" value="1"/>
</dbReference>
<feature type="region of interest" description="Disordered" evidence="1">
    <location>
        <begin position="507"/>
        <end position="537"/>
    </location>
</feature>
<comment type="caution">
    <text evidence="2">The sequence shown here is derived from an EMBL/GenBank/DDBJ whole genome shotgun (WGS) entry which is preliminary data.</text>
</comment>
<evidence type="ECO:0000313" key="2">
    <source>
        <dbReference type="EMBL" id="KAL1122757.1"/>
    </source>
</evidence>
<sequence>MSSNPECLGYLLRGLLAHISRLLRLLQQRSDPSLHRNMAALLHRLLKTAVEEYGAPEGVQEGDPNGGSRTELSAACCLLLKSCLNLIHGVHDVQYTAIVTINKIIDTCVIYKLAHVKVRLSEALPHPSTAVGCQKESEGQAVAKEAMVRGTPASRPLKTTKRLGSVWRHAAGEQLEQVRRTLATEVVEHEESVMDVLSSTHAMSVLNILHNSLTLYKRVIGSKQQCTPSQRWRHCSYHCLQLLAARALLFMVEGTTVQAQLAQEPQLRILAAALDSTHDPQLLVLVLQIVATLAMEPSHHRALAEQGLPDVLSQLLLPSDEWYYTNHSTKYAKFVKHHVARILVYLGFQHRVNLRFSVYDILQDDAPPPTPLLESVEDNYITLTSAPPSFVASAKTKILLGVSVESAVFSILKAIENSLCQGTTTESSTLQWVLSGHIYSHSINIAQMSARRMPIEAVSSVFVQSFVSCFPCVISPVVILRLLLHRILTTAAHLQRWKSCASRSSFASANAPHDPPRSPRSRASSTDTEPSTLRNRKGNDFQVNLTVDCSGWDQGGDGTDVSSARVQERAASLVPRDSIGSASGLGLEPAMQAIFAFSHIMRNSHSKESLRSGASSEGRLSPSDFRPLATFNLHLHHKPRSSFRFSSLRHSNKRRSKSHANITKVMHTIESRETPEQEILAFQRQVQNLPDFDSPERPGGDAGSRSMPRVTYESSRFLTLPEVNWHSSGGCPTSGGSFRIPRGVSAGTLGIQQDHHMPFTSLVVGSPVSTPVEERRVSSGTIPPGGVSGSQSSSRRSSLSPSDRGNRRRDSPACIQLEIPPWHRAILNFIEEWMRISRIELDRNPLLWKELRDFTTKVSQLGAPYQQWSAELRQEFPILNKDPDLDQADDQEETDKEYLQVRHCMFLYY</sequence>
<proteinExistence type="predicted"/>
<dbReference type="AlphaFoldDB" id="A0ABD0YI52"/>
<feature type="region of interest" description="Disordered" evidence="1">
    <location>
        <begin position="687"/>
        <end position="709"/>
    </location>
</feature>
<feature type="region of interest" description="Disordered" evidence="1">
    <location>
        <begin position="770"/>
        <end position="812"/>
    </location>
</feature>
<reference evidence="2 3" key="1">
    <citation type="submission" date="2024-07" db="EMBL/GenBank/DDBJ databases">
        <title>Chromosome-level genome assembly of the water stick insect Ranatra chinensis (Heteroptera: Nepidae).</title>
        <authorList>
            <person name="Liu X."/>
        </authorList>
    </citation>
    <scope>NUCLEOTIDE SEQUENCE [LARGE SCALE GENOMIC DNA]</scope>
    <source>
        <strain evidence="2">Cailab_2021Rc</strain>
        <tissue evidence="2">Muscle</tissue>
    </source>
</reference>
<gene>
    <name evidence="2" type="ORF">AAG570_003084</name>
</gene>
<dbReference type="InterPro" id="IPR011989">
    <property type="entry name" value="ARM-like"/>
</dbReference>
<protein>
    <submittedName>
        <fullName evidence="2">Uncharacterized protein</fullName>
    </submittedName>
</protein>
<evidence type="ECO:0000256" key="1">
    <source>
        <dbReference type="SAM" id="MobiDB-lite"/>
    </source>
</evidence>
<dbReference type="SUPFAM" id="SSF48371">
    <property type="entry name" value="ARM repeat"/>
    <property type="match status" value="1"/>
</dbReference>
<dbReference type="EMBL" id="JBFDAA010000013">
    <property type="protein sequence ID" value="KAL1122757.1"/>
    <property type="molecule type" value="Genomic_DNA"/>
</dbReference>
<feature type="compositionally biased region" description="Low complexity" evidence="1">
    <location>
        <begin position="789"/>
        <end position="803"/>
    </location>
</feature>
<accession>A0ABD0YI52</accession>
<dbReference type="Proteomes" id="UP001558652">
    <property type="component" value="Unassembled WGS sequence"/>
</dbReference>
<name>A0ABD0YI52_9HEMI</name>
<keyword evidence="3" id="KW-1185">Reference proteome</keyword>